<evidence type="ECO:0000256" key="2">
    <source>
        <dbReference type="SAM" id="MobiDB-lite"/>
    </source>
</evidence>
<dbReference type="InterPro" id="IPR011042">
    <property type="entry name" value="6-blade_b-propeller_TolB-like"/>
</dbReference>
<feature type="region of interest" description="Disordered" evidence="2">
    <location>
        <begin position="331"/>
        <end position="350"/>
    </location>
</feature>
<dbReference type="RefSeq" id="WP_382047197.1">
    <property type="nucleotide sequence ID" value="NZ_JBHSKJ010000017.1"/>
</dbReference>
<organism evidence="4 5">
    <name type="scientific">Streptomyces aureoversilis</name>
    <dbReference type="NCBI Taxonomy" id="67277"/>
    <lineage>
        <taxon>Bacteria</taxon>
        <taxon>Bacillati</taxon>
        <taxon>Actinomycetota</taxon>
        <taxon>Actinomycetes</taxon>
        <taxon>Kitasatosporales</taxon>
        <taxon>Streptomycetaceae</taxon>
        <taxon>Streptomyces</taxon>
    </lineage>
</organism>
<evidence type="ECO:0000256" key="3">
    <source>
        <dbReference type="SAM" id="SignalP"/>
    </source>
</evidence>
<dbReference type="EMBL" id="JBHSKJ010000017">
    <property type="protein sequence ID" value="MFC5148221.1"/>
    <property type="molecule type" value="Genomic_DNA"/>
</dbReference>
<comment type="caution">
    <text evidence="4">The sequence shown here is derived from an EMBL/GenBank/DDBJ whole genome shotgun (WGS) entry which is preliminary data.</text>
</comment>
<name>A0ABW0A6C3_9ACTN</name>
<dbReference type="Gene3D" id="2.120.10.30">
    <property type="entry name" value="TolB, C-terminal domain"/>
    <property type="match status" value="1"/>
</dbReference>
<reference evidence="5" key="1">
    <citation type="journal article" date="2019" name="Int. J. Syst. Evol. Microbiol.">
        <title>The Global Catalogue of Microorganisms (GCM) 10K type strain sequencing project: providing services to taxonomists for standard genome sequencing and annotation.</title>
        <authorList>
            <consortium name="The Broad Institute Genomics Platform"/>
            <consortium name="The Broad Institute Genome Sequencing Center for Infectious Disease"/>
            <person name="Wu L."/>
            <person name="Ma J."/>
        </authorList>
    </citation>
    <scope>NUCLEOTIDE SEQUENCE [LARGE SCALE GENOMIC DNA]</scope>
    <source>
        <strain evidence="5">CGMCC 4.1641</strain>
    </source>
</reference>
<evidence type="ECO:0000256" key="1">
    <source>
        <dbReference type="ARBA" id="ARBA00009820"/>
    </source>
</evidence>
<protein>
    <submittedName>
        <fullName evidence="4">TolB family protein</fullName>
    </submittedName>
</protein>
<evidence type="ECO:0000313" key="4">
    <source>
        <dbReference type="EMBL" id="MFC5148221.1"/>
    </source>
</evidence>
<accession>A0ABW0A6C3</accession>
<feature type="chain" id="PRO_5047539876" evidence="3">
    <location>
        <begin position="42"/>
        <end position="443"/>
    </location>
</feature>
<comment type="similarity">
    <text evidence="1">Belongs to the TolB family.</text>
</comment>
<gene>
    <name evidence="4" type="ORF">ACFPP6_26475</name>
</gene>
<dbReference type="Proteomes" id="UP001596222">
    <property type="component" value="Unassembled WGS sequence"/>
</dbReference>
<dbReference type="SUPFAM" id="SSF82171">
    <property type="entry name" value="DPP6 N-terminal domain-like"/>
    <property type="match status" value="1"/>
</dbReference>
<evidence type="ECO:0000313" key="5">
    <source>
        <dbReference type="Proteomes" id="UP001596222"/>
    </source>
</evidence>
<feature type="compositionally biased region" description="Basic and acidic residues" evidence="2">
    <location>
        <begin position="340"/>
        <end position="350"/>
    </location>
</feature>
<dbReference type="Pfam" id="PF07676">
    <property type="entry name" value="PD40"/>
    <property type="match status" value="2"/>
</dbReference>
<sequence length="443" mass="46955">MAVDVRIRRTLSAVPALAALTALTALTTTTALLTAAPPATAHTHPPRTERVSTATDGTEADGLSQSPDVSADGRYVAFESGASNLVPGDTNEAGDVFVRDLRTGVVVRAGLGDDGRQARGGSWWARLSADGRYVAFSSHDAALAPGERPSTGTHVYVRDLRTGRTEAVSVGVDGAPRLHAHPAAISADGRYVAFVASVPHHNPNLGGSELYLRDRERGTTEVISQPLEERMNAPAVRSVSVSADGRYVAYGVDAPRVSTRSDAYVRDRVTRELRKVDPGGPQQAGKWIRQPSLSADGRHLAYLSYREGGERPTPVTQWEVFVHDLRTGRTVTASTAPDGGRLDRTANDPRISPDGRYVAYATSACATAEPGCRSALYLRDLRREGPGATRRISVATDGGFPDQSAESPALALGGHVVAFASYATNLVPGDTNGVTDVFVRHMS</sequence>
<dbReference type="PANTHER" id="PTHR36842">
    <property type="entry name" value="PROTEIN TOLB HOMOLOG"/>
    <property type="match status" value="1"/>
</dbReference>
<dbReference type="InterPro" id="IPR011659">
    <property type="entry name" value="WD40"/>
</dbReference>
<keyword evidence="5" id="KW-1185">Reference proteome</keyword>
<proteinExistence type="inferred from homology"/>
<feature type="signal peptide" evidence="3">
    <location>
        <begin position="1"/>
        <end position="41"/>
    </location>
</feature>
<keyword evidence="3" id="KW-0732">Signal</keyword>
<feature type="region of interest" description="Disordered" evidence="2">
    <location>
        <begin position="36"/>
        <end position="70"/>
    </location>
</feature>